<proteinExistence type="predicted"/>
<evidence type="ECO:0000313" key="1">
    <source>
        <dbReference type="EMBL" id="CSB65507.1"/>
    </source>
</evidence>
<dbReference type="EMBL" id="CWQJ01000003">
    <property type="protein sequence ID" value="CSB65507.1"/>
    <property type="molecule type" value="Genomic_DNA"/>
</dbReference>
<protein>
    <submittedName>
        <fullName evidence="1">Uncharacterized protein</fullName>
    </submittedName>
</protein>
<organism evidence="1 2">
    <name type="scientific">Vibrio cholerae</name>
    <dbReference type="NCBI Taxonomy" id="666"/>
    <lineage>
        <taxon>Bacteria</taxon>
        <taxon>Pseudomonadati</taxon>
        <taxon>Pseudomonadota</taxon>
        <taxon>Gammaproteobacteria</taxon>
        <taxon>Vibrionales</taxon>
        <taxon>Vibrionaceae</taxon>
        <taxon>Vibrio</taxon>
    </lineage>
</organism>
<evidence type="ECO:0000313" key="2">
    <source>
        <dbReference type="Proteomes" id="UP000046067"/>
    </source>
</evidence>
<sequence>MNAVSGIIDILWGIRINDVDEVTVCDQCLTLFIYSNTAVELTMNRVSTE</sequence>
<gene>
    <name evidence="1" type="ORF">ERS013201_00546</name>
</gene>
<name>A0A655VAQ8_VIBCL</name>
<accession>A0A655VAQ8</accession>
<dbReference type="Proteomes" id="UP000046067">
    <property type="component" value="Unassembled WGS sequence"/>
</dbReference>
<dbReference type="AlphaFoldDB" id="A0A655VAQ8"/>
<reference evidence="1 2" key="1">
    <citation type="submission" date="2015-07" db="EMBL/GenBank/DDBJ databases">
        <authorList>
            <consortium name="Pathogen Informatics"/>
        </authorList>
    </citation>
    <scope>NUCLEOTIDE SEQUENCE [LARGE SCALE GENOMIC DNA]</scope>
    <source>
        <strain evidence="1 2">A325</strain>
    </source>
</reference>